<feature type="region of interest" description="Disordered" evidence="1">
    <location>
        <begin position="147"/>
        <end position="183"/>
    </location>
</feature>
<sequence>MGKKKLEERLLLIKHINIYVKTHQKAYAEWKSSTAVLKNISNSAPEAYAALDLPKDFLLPVKDTEQQQQRIGHAEAIKKANNLINKKPWPPIEIFNTAAVKLLYPNSSASGIGKTFRKNFLHSKSLQIQTLSERACEGLCSDEDFDKTKSSANKEDRLDDDSDEENEREAVAEKQKKRRQEDKCDTALLDPSGFAQEQLKKISGLYKDEKNANKFKYLGTEVLKIVEEIINNYDSFIMNAIIPAKKNKTGRDELTADIMREYKKIQAKGANASTSELSNEILQQLNSIKELLNSMQQSSDSDPAEDEAICSTIIKVEPFNEVVDNTNDDVSGDANVKEEVDMQTSEHDVN</sequence>
<evidence type="ECO:0000313" key="2">
    <source>
        <dbReference type="Proteomes" id="UP000887560"/>
    </source>
</evidence>
<dbReference type="WBParaSite" id="scf7180000419199.g3517">
    <property type="protein sequence ID" value="scf7180000419199.g3517"/>
    <property type="gene ID" value="scf7180000419199.g3517"/>
</dbReference>
<evidence type="ECO:0000313" key="3">
    <source>
        <dbReference type="WBParaSite" id="scf7180000419199.g3517"/>
    </source>
</evidence>
<feature type="compositionally biased region" description="Basic and acidic residues" evidence="1">
    <location>
        <begin position="168"/>
        <end position="183"/>
    </location>
</feature>
<proteinExistence type="predicted"/>
<feature type="compositionally biased region" description="Acidic residues" evidence="1">
    <location>
        <begin position="158"/>
        <end position="167"/>
    </location>
</feature>
<evidence type="ECO:0000256" key="1">
    <source>
        <dbReference type="SAM" id="MobiDB-lite"/>
    </source>
</evidence>
<feature type="region of interest" description="Disordered" evidence="1">
    <location>
        <begin position="324"/>
        <end position="350"/>
    </location>
</feature>
<reference evidence="3" key="1">
    <citation type="submission" date="2022-11" db="UniProtKB">
        <authorList>
            <consortium name="WormBaseParasite"/>
        </authorList>
    </citation>
    <scope>IDENTIFICATION</scope>
</reference>
<feature type="compositionally biased region" description="Basic and acidic residues" evidence="1">
    <location>
        <begin position="147"/>
        <end position="157"/>
    </location>
</feature>
<dbReference type="AlphaFoldDB" id="A0A915NQ92"/>
<dbReference type="Proteomes" id="UP000887560">
    <property type="component" value="Unplaced"/>
</dbReference>
<name>A0A915NQ92_9BILA</name>
<organism evidence="2 3">
    <name type="scientific">Meloidogyne floridensis</name>
    <dbReference type="NCBI Taxonomy" id="298350"/>
    <lineage>
        <taxon>Eukaryota</taxon>
        <taxon>Metazoa</taxon>
        <taxon>Ecdysozoa</taxon>
        <taxon>Nematoda</taxon>
        <taxon>Chromadorea</taxon>
        <taxon>Rhabditida</taxon>
        <taxon>Tylenchina</taxon>
        <taxon>Tylenchomorpha</taxon>
        <taxon>Tylenchoidea</taxon>
        <taxon>Meloidogynidae</taxon>
        <taxon>Meloidogyninae</taxon>
        <taxon>Meloidogyne</taxon>
    </lineage>
</organism>
<feature type="compositionally biased region" description="Basic and acidic residues" evidence="1">
    <location>
        <begin position="335"/>
        <end position="350"/>
    </location>
</feature>
<keyword evidence="2" id="KW-1185">Reference proteome</keyword>
<protein>
    <submittedName>
        <fullName evidence="3">Uncharacterized protein</fullName>
    </submittedName>
</protein>
<accession>A0A915NQ92</accession>